<dbReference type="InterPro" id="IPR052725">
    <property type="entry name" value="GS_Type-3"/>
</dbReference>
<dbReference type="Pfam" id="PF00120">
    <property type="entry name" value="Gln-synt_C"/>
    <property type="match status" value="1"/>
</dbReference>
<dbReference type="InterPro" id="IPR014746">
    <property type="entry name" value="Gln_synth/guanido_kin_cat_dom"/>
</dbReference>
<dbReference type="PROSITE" id="PS51986">
    <property type="entry name" value="GS_BETA_GRASP"/>
    <property type="match status" value="1"/>
</dbReference>
<dbReference type="InterPro" id="IPR040577">
    <property type="entry name" value="Gln-synt_C"/>
</dbReference>
<dbReference type="EMBL" id="JPOS01000076">
    <property type="protein sequence ID" value="KGE86644.1"/>
    <property type="molecule type" value="Genomic_DNA"/>
</dbReference>
<dbReference type="GO" id="GO:0004356">
    <property type="term" value="F:glutamine synthetase activity"/>
    <property type="evidence" value="ECO:0007669"/>
    <property type="project" value="InterPro"/>
</dbReference>
<reference evidence="5 6" key="1">
    <citation type="journal article" date="2014" name="Int. J. Syst. Evol. Microbiol.">
        <title>Phaeodactylibacter xiamenensis gen. nov., sp. nov., a member of the family Saprospiraceae isolated from the marine alga Phaeodactylum tricornutum.</title>
        <authorList>
            <person name="Chen Z.Jr."/>
            <person name="Lei X."/>
            <person name="Lai Q."/>
            <person name="Li Y."/>
            <person name="Zhang B."/>
            <person name="Zhang J."/>
            <person name="Zhang H."/>
            <person name="Yang L."/>
            <person name="Zheng W."/>
            <person name="Tian Y."/>
            <person name="Yu Z."/>
            <person name="Xu H.Jr."/>
            <person name="Zheng T."/>
        </authorList>
    </citation>
    <scope>NUCLEOTIDE SEQUENCE [LARGE SCALE GENOMIC DNA]</scope>
    <source>
        <strain evidence="5 6">KD52</strain>
    </source>
</reference>
<keyword evidence="6" id="KW-1185">Reference proteome</keyword>
<dbReference type="Proteomes" id="UP000029736">
    <property type="component" value="Unassembled WGS sequence"/>
</dbReference>
<comment type="similarity">
    <text evidence="1 2">Belongs to the glutamine synthetase family.</text>
</comment>
<sequence>MSLSRFQALDTILNRSGFELEYVDVPDPKISNFFGCNVFNDKAMKEYMTEEAFSNVKLAIESGAKLSREDADVVADAMKRWSMDHGATHYTHWFQPLTGRTAEKHDSFFTLRPDGEVVEEFTGDTLVQQEPDGSSFPGGGLRSTFEARGYTAWDPSSPAFILEVGEGKTLCIPTIFVTYGGDSLDYKLPLLKSQSYLEQAAIPVCQLFDEQVSKVWVTLGWEQEYFLVDEALFNARPDLLLTGRTLLGKHSPKGQQLDDHYFGSIPERVYAYMRDLETECHKLGIPVRTRHNEVGPGQYELAPMFEEVNLAVDHNQLLMDLMDRVARRHKLRVLLHEKPFAGVNGSGKHNNWSMSTNTGSNLLSPGKKPGSNLRFLTFFVNTIQAVYKHADILRASVASASNDHRLGANEAPPAIVSVFIGDTLTKVLDSIENGATLDEAGVKEVIDLLNKIPNLELDNTDRNRTSPFAFTGNKFEIRMVGSTMNCAAPMTVMNTIVGRQLELFNAELKELMDKGQERDAAILTILRRYIKESRAIRFEGDGYSEAWEREAEKRGLANTPNTPDALNAYKSQEAIELFTSSKVFTEKELHAHYEVMNENYIIKLQIEARTMGEMVINHILPAAIAYQGQLADGAVKIKELGLTENEYKAQLDIIKLIAENISLIKQKVNEMTIARRDANELEDANEMAKAYCYEIKPLMEEIRTYADRLEYLVDDREWPLIKYRELMFVR</sequence>
<evidence type="ECO:0000259" key="3">
    <source>
        <dbReference type="PROSITE" id="PS51986"/>
    </source>
</evidence>
<dbReference type="InterPro" id="IPR027303">
    <property type="entry name" value="Gln_synth_gly_rich_site"/>
</dbReference>
<gene>
    <name evidence="5" type="ORF">IX84_20400</name>
</gene>
<dbReference type="SMART" id="SM01230">
    <property type="entry name" value="Gln-synt_C"/>
    <property type="match status" value="1"/>
</dbReference>
<evidence type="ECO:0000313" key="5">
    <source>
        <dbReference type="EMBL" id="KGE86644.1"/>
    </source>
</evidence>
<dbReference type="InterPro" id="IPR008147">
    <property type="entry name" value="Gln_synt_N"/>
</dbReference>
<accession>A0A098S2Q9</accession>
<dbReference type="Pfam" id="PF18318">
    <property type="entry name" value="Gln-synt_C-ter"/>
    <property type="match status" value="1"/>
</dbReference>
<organism evidence="5 6">
    <name type="scientific">Phaeodactylibacter xiamenensis</name>
    <dbReference type="NCBI Taxonomy" id="1524460"/>
    <lineage>
        <taxon>Bacteria</taxon>
        <taxon>Pseudomonadati</taxon>
        <taxon>Bacteroidota</taxon>
        <taxon>Saprospiria</taxon>
        <taxon>Saprospirales</taxon>
        <taxon>Haliscomenobacteraceae</taxon>
        <taxon>Phaeodactylibacter</taxon>
    </lineage>
</organism>
<feature type="domain" description="GS catalytic" evidence="4">
    <location>
        <begin position="193"/>
        <end position="619"/>
    </location>
</feature>
<dbReference type="PROSITE" id="PS51987">
    <property type="entry name" value="GS_CATALYTIC"/>
    <property type="match status" value="1"/>
</dbReference>
<dbReference type="GO" id="GO:0006542">
    <property type="term" value="P:glutamine biosynthetic process"/>
    <property type="evidence" value="ECO:0007669"/>
    <property type="project" value="InterPro"/>
</dbReference>
<evidence type="ECO:0000313" key="6">
    <source>
        <dbReference type="Proteomes" id="UP000029736"/>
    </source>
</evidence>
<dbReference type="PANTHER" id="PTHR42974:SF1">
    <property type="entry name" value="TYPE-3 GLUTAMINE SYNTHETASE"/>
    <property type="match status" value="1"/>
</dbReference>
<feature type="domain" description="GS beta-grasp" evidence="3">
    <location>
        <begin position="88"/>
        <end position="181"/>
    </location>
</feature>
<evidence type="ECO:0000259" key="4">
    <source>
        <dbReference type="PROSITE" id="PS51987"/>
    </source>
</evidence>
<evidence type="ECO:0000256" key="1">
    <source>
        <dbReference type="PROSITE-ProRule" id="PRU01330"/>
    </source>
</evidence>
<dbReference type="InterPro" id="IPR008146">
    <property type="entry name" value="Gln_synth_cat_dom"/>
</dbReference>
<dbReference type="AlphaFoldDB" id="A0A098S2Q9"/>
<dbReference type="Pfam" id="PF12437">
    <property type="entry name" value="GSIII_N"/>
    <property type="match status" value="1"/>
</dbReference>
<name>A0A098S2Q9_9BACT</name>
<dbReference type="PANTHER" id="PTHR42974">
    <property type="entry name" value="GLUTAMINE SYNTHETASE"/>
    <property type="match status" value="1"/>
</dbReference>
<dbReference type="STRING" id="1524460.IX84_20400"/>
<dbReference type="PROSITE" id="PS00181">
    <property type="entry name" value="GLNA_ATP"/>
    <property type="match status" value="1"/>
</dbReference>
<dbReference type="Gene3D" id="1.20.120.1560">
    <property type="match status" value="1"/>
</dbReference>
<dbReference type="RefSeq" id="WP_044224594.1">
    <property type="nucleotide sequence ID" value="NZ_JBKAGJ010000069.1"/>
</dbReference>
<protein>
    <submittedName>
        <fullName evidence="5">Glutamine synthetase</fullName>
    </submittedName>
</protein>
<comment type="caution">
    <text evidence="5">The sequence shown here is derived from an EMBL/GenBank/DDBJ whole genome shotgun (WGS) entry which is preliminary data.</text>
</comment>
<dbReference type="SUPFAM" id="SSF55931">
    <property type="entry name" value="Glutamine synthetase/guanido kinase"/>
    <property type="match status" value="1"/>
</dbReference>
<dbReference type="OrthoDB" id="9807095at2"/>
<evidence type="ECO:0000256" key="2">
    <source>
        <dbReference type="RuleBase" id="RU000384"/>
    </source>
</evidence>
<proteinExistence type="inferred from homology"/>
<dbReference type="Gene3D" id="3.30.590.10">
    <property type="entry name" value="Glutamine synthetase/guanido kinase, catalytic domain"/>
    <property type="match status" value="1"/>
</dbReference>
<dbReference type="InterPro" id="IPR022147">
    <property type="entry name" value="GSIII_N"/>
</dbReference>